<dbReference type="AlphaFoldDB" id="A0A4V3CZV0"/>
<sequence>MPLGTQQQQVVSAARFVIDFPAPLGRIAFQELGGITSKVGSQEYIYNDDRGHTIHTKQYGKTEPPTVTLKRGLDTEGSKLIMAWHGLARSGDPKARLDGLLTVMDASEPPTIQIVYKLHNAWCSDVTVSSMKAGSADVATIECKITCEAIVAA</sequence>
<dbReference type="EMBL" id="SNXZ01000002">
    <property type="protein sequence ID" value="TDQ01141.1"/>
    <property type="molecule type" value="Genomic_DNA"/>
</dbReference>
<dbReference type="Pfam" id="PF06841">
    <property type="entry name" value="Phage_T4_gp19"/>
    <property type="match status" value="1"/>
</dbReference>
<accession>A0A4V3CZV0</accession>
<keyword evidence="2" id="KW-1185">Reference proteome</keyword>
<dbReference type="GO" id="GO:0005198">
    <property type="term" value="F:structural molecule activity"/>
    <property type="evidence" value="ECO:0007669"/>
    <property type="project" value="InterPro"/>
</dbReference>
<reference evidence="1 2" key="1">
    <citation type="submission" date="2019-03" db="EMBL/GenBank/DDBJ databases">
        <title>Genomic Encyclopedia of Type Strains, Phase IV (KMG-IV): sequencing the most valuable type-strain genomes for metagenomic binning, comparative biology and taxonomic classification.</title>
        <authorList>
            <person name="Goeker M."/>
        </authorList>
    </citation>
    <scope>NUCLEOTIDE SEQUENCE [LARGE SCALE GENOMIC DNA]</scope>
    <source>
        <strain evidence="1 2">DSM 45361</strain>
    </source>
</reference>
<comment type="caution">
    <text evidence="1">The sequence shown here is derived from an EMBL/GenBank/DDBJ whole genome shotgun (WGS) entry which is preliminary data.</text>
</comment>
<dbReference type="OrthoDB" id="9790161at2"/>
<dbReference type="RefSeq" id="WP_133849754.1">
    <property type="nucleotide sequence ID" value="NZ_SNXZ01000002.1"/>
</dbReference>
<dbReference type="Proteomes" id="UP000295444">
    <property type="component" value="Unassembled WGS sequence"/>
</dbReference>
<dbReference type="InterPro" id="IPR010667">
    <property type="entry name" value="Phage_T4_Gp19"/>
</dbReference>
<evidence type="ECO:0000313" key="2">
    <source>
        <dbReference type="Proteomes" id="UP000295444"/>
    </source>
</evidence>
<name>A0A4V3CZV0_LABRH</name>
<gene>
    <name evidence="1" type="ORF">EV186_1021008</name>
</gene>
<protein>
    <submittedName>
        <fullName evidence="1">Phage tail-like protein</fullName>
    </submittedName>
</protein>
<evidence type="ECO:0000313" key="1">
    <source>
        <dbReference type="EMBL" id="TDQ01141.1"/>
    </source>
</evidence>
<organism evidence="1 2">
    <name type="scientific">Labedaea rhizosphaerae</name>
    <dbReference type="NCBI Taxonomy" id="598644"/>
    <lineage>
        <taxon>Bacteria</taxon>
        <taxon>Bacillati</taxon>
        <taxon>Actinomycetota</taxon>
        <taxon>Actinomycetes</taxon>
        <taxon>Pseudonocardiales</taxon>
        <taxon>Pseudonocardiaceae</taxon>
        <taxon>Labedaea</taxon>
    </lineage>
</organism>
<proteinExistence type="predicted"/>